<evidence type="ECO:0000256" key="3">
    <source>
        <dbReference type="ARBA" id="ARBA00022692"/>
    </source>
</evidence>
<evidence type="ECO:0000256" key="7">
    <source>
        <dbReference type="SAM" id="Phobius"/>
    </source>
</evidence>
<evidence type="ECO:0000313" key="10">
    <source>
        <dbReference type="Proteomes" id="UP001651050"/>
    </source>
</evidence>
<evidence type="ECO:0000256" key="5">
    <source>
        <dbReference type="ARBA" id="ARBA00022989"/>
    </source>
</evidence>
<keyword evidence="3 7" id="KW-0812">Transmembrane</keyword>
<dbReference type="EMBL" id="JALQCY010000006">
    <property type="protein sequence ID" value="MCK9795681.1"/>
    <property type="molecule type" value="Genomic_DNA"/>
</dbReference>
<feature type="transmembrane region" description="Helical" evidence="7">
    <location>
        <begin position="21"/>
        <end position="40"/>
    </location>
</feature>
<reference evidence="9 10" key="1">
    <citation type="submission" date="2022-02" db="EMBL/GenBank/DDBJ databases">
        <title>The car tank lid bacteriome: a reservoir of bacteria with potential in bioremediation of fuel.</title>
        <authorList>
            <person name="Vidal-Verdu A."/>
            <person name="Gomez-Martinez D."/>
            <person name="Latorre-Perez A."/>
            <person name="Pereto J."/>
            <person name="Porcar M."/>
        </authorList>
    </citation>
    <scope>NUCLEOTIDE SEQUENCE [LARGE SCALE GENOMIC DNA]</scope>
    <source>
        <strain evidence="9 10">4D.3</strain>
    </source>
</reference>
<name>A0ABT0J861_9MICO</name>
<accession>A0ABT0J861</accession>
<evidence type="ECO:0000259" key="8">
    <source>
        <dbReference type="SMART" id="SM00014"/>
    </source>
</evidence>
<keyword evidence="5 7" id="KW-1133">Transmembrane helix</keyword>
<feature type="domain" description="Phosphatidic acid phosphatase type 2/haloperoxidase" evidence="8">
    <location>
        <begin position="91"/>
        <end position="203"/>
    </location>
</feature>
<dbReference type="Pfam" id="PF01569">
    <property type="entry name" value="PAP2"/>
    <property type="match status" value="1"/>
</dbReference>
<evidence type="ECO:0000256" key="6">
    <source>
        <dbReference type="ARBA" id="ARBA00023136"/>
    </source>
</evidence>
<dbReference type="Proteomes" id="UP001651050">
    <property type="component" value="Unassembled WGS sequence"/>
</dbReference>
<feature type="transmembrane region" description="Helical" evidence="7">
    <location>
        <begin position="191"/>
        <end position="210"/>
    </location>
</feature>
<keyword evidence="6 7" id="KW-0472">Membrane</keyword>
<keyword evidence="4" id="KW-0378">Hydrolase</keyword>
<dbReference type="InterPro" id="IPR036938">
    <property type="entry name" value="PAP2/HPO_sf"/>
</dbReference>
<sequence>MTPPALRDPAPGGRDERVVRRAAILVLAGCVVLAASTFLVREPLYRTVAGAVTASPLAPLVELTAEAGLLVLVATAAGVAVRSWLRARRSFWVLVAGGVGVVAAYLTSEVVKLLVAEQRPCHVIDVATVLPCPPVGDWSWPSNHATLAAAFAVACLLAAPRTTPYVAALAVVVAGSRVAAGVHYVHDVLSGLVLGATAVVLAVVLLRPVVRRLPRSLTQEPAAHRSY</sequence>
<gene>
    <name evidence="9" type="ORF">M1843_18190</name>
</gene>
<dbReference type="Gene3D" id="1.20.144.10">
    <property type="entry name" value="Phosphatidic acid phosphatase type 2/haloperoxidase"/>
    <property type="match status" value="1"/>
</dbReference>
<organism evidence="9 10">
    <name type="scientific">Isoptericola peretonis</name>
    <dbReference type="NCBI Taxonomy" id="2918523"/>
    <lineage>
        <taxon>Bacteria</taxon>
        <taxon>Bacillati</taxon>
        <taxon>Actinomycetota</taxon>
        <taxon>Actinomycetes</taxon>
        <taxon>Micrococcales</taxon>
        <taxon>Promicromonosporaceae</taxon>
        <taxon>Isoptericola</taxon>
    </lineage>
</organism>
<dbReference type="SUPFAM" id="SSF48317">
    <property type="entry name" value="Acid phosphatase/Vanadium-dependent haloperoxidase"/>
    <property type="match status" value="1"/>
</dbReference>
<dbReference type="SMART" id="SM00014">
    <property type="entry name" value="acidPPc"/>
    <property type="match status" value="1"/>
</dbReference>
<evidence type="ECO:0000256" key="4">
    <source>
        <dbReference type="ARBA" id="ARBA00022801"/>
    </source>
</evidence>
<comment type="subcellular location">
    <subcellularLocation>
        <location evidence="1">Cell membrane</location>
        <topology evidence="1">Multi-pass membrane protein</topology>
    </subcellularLocation>
</comment>
<evidence type="ECO:0000313" key="9">
    <source>
        <dbReference type="EMBL" id="MCK9795681.1"/>
    </source>
</evidence>
<evidence type="ECO:0000256" key="2">
    <source>
        <dbReference type="ARBA" id="ARBA00022475"/>
    </source>
</evidence>
<dbReference type="RefSeq" id="WP_416345532.1">
    <property type="nucleotide sequence ID" value="NZ_JALQCY010000006.1"/>
</dbReference>
<keyword evidence="10" id="KW-1185">Reference proteome</keyword>
<dbReference type="PANTHER" id="PTHR14969:SF62">
    <property type="entry name" value="DECAPRENYLPHOSPHORYL-5-PHOSPHORIBOSE PHOSPHATASE RV3807C-RELATED"/>
    <property type="match status" value="1"/>
</dbReference>
<feature type="transmembrane region" description="Helical" evidence="7">
    <location>
        <begin position="91"/>
        <end position="108"/>
    </location>
</feature>
<proteinExistence type="predicted"/>
<comment type="caution">
    <text evidence="9">The sequence shown here is derived from an EMBL/GenBank/DDBJ whole genome shotgun (WGS) entry which is preliminary data.</text>
</comment>
<evidence type="ECO:0000256" key="1">
    <source>
        <dbReference type="ARBA" id="ARBA00004651"/>
    </source>
</evidence>
<keyword evidence="2" id="KW-1003">Cell membrane</keyword>
<dbReference type="PANTHER" id="PTHR14969">
    <property type="entry name" value="SPHINGOSINE-1-PHOSPHATE PHOSPHOHYDROLASE"/>
    <property type="match status" value="1"/>
</dbReference>
<feature type="transmembrane region" description="Helical" evidence="7">
    <location>
        <begin position="60"/>
        <end position="79"/>
    </location>
</feature>
<protein>
    <submittedName>
        <fullName evidence="9">Phosphatase PAP2 family protein</fullName>
    </submittedName>
</protein>
<dbReference type="InterPro" id="IPR000326">
    <property type="entry name" value="PAP2/HPO"/>
</dbReference>